<sequence length="467" mass="53171">MKENRFKKVPAFIRQQRLVRNDDRVLVACSGGVDSVVLLHYLSRYCKSLEIEVGAIHVDHCLRGEESATDGKVVQQLCERLAVPFYGTTLPVPDLLKAHGGNLQEVCRTGRYSLFEETMCQKGFTVLAVAHHAEDQLETILMQLARGKRPQGMPITRPFGTGQLVRPFLTLMKTDLYAYAEQYSLPFREDPSNEKDDYTRNRYRHHIVPVLLNEQPSAAETSVRMAGVLQEEDAFLESLAEEQLKHLLTFTDKGIPIIHSAEFRSMHPALQKRVVPLLLKYLYDGETIPAIYNSDLLNQLIRQLSADTGSALISLPNRWLLQRDYGISTFVQAEEDPADRVVPFPPDEWVQWGQMKLRWCKSSAVDTATLDDMTDWRYFHSEDGGLPSLIRSRQSGDRIRLSGMEHPKRLSRLLIDEKVKQSVRDRLPVIVSEQGDICAVPGVRYSDSFTKKTSADQAYILLMVWPE</sequence>
<dbReference type="EMBL" id="CP116341">
    <property type="protein sequence ID" value="WOV84441.1"/>
    <property type="molecule type" value="Genomic_DNA"/>
</dbReference>
<dbReference type="SUPFAM" id="SSF56037">
    <property type="entry name" value="PheT/TilS domain"/>
    <property type="match status" value="1"/>
</dbReference>
<keyword evidence="2 8" id="KW-0963">Cytoplasm</keyword>
<protein>
    <recommendedName>
        <fullName evidence="8">tRNA(Ile)-lysidine synthase</fullName>
        <ecNumber evidence="8">6.3.4.19</ecNumber>
    </recommendedName>
    <alternativeName>
        <fullName evidence="8">tRNA(Ile)-2-lysyl-cytidine synthase</fullName>
    </alternativeName>
    <alternativeName>
        <fullName evidence="8">tRNA(Ile)-lysidine synthetase</fullName>
    </alternativeName>
</protein>
<evidence type="ECO:0000256" key="2">
    <source>
        <dbReference type="ARBA" id="ARBA00022490"/>
    </source>
</evidence>
<organism evidence="10 11">
    <name type="scientific">Sporosarcina jeotgali</name>
    <dbReference type="NCBI Taxonomy" id="3020056"/>
    <lineage>
        <taxon>Bacteria</taxon>
        <taxon>Bacillati</taxon>
        <taxon>Bacillota</taxon>
        <taxon>Bacilli</taxon>
        <taxon>Bacillales</taxon>
        <taxon>Caryophanaceae</taxon>
        <taxon>Sporosarcina</taxon>
    </lineage>
</organism>
<evidence type="ECO:0000256" key="4">
    <source>
        <dbReference type="ARBA" id="ARBA00022694"/>
    </source>
</evidence>
<keyword evidence="5 8" id="KW-0547">Nucleotide-binding</keyword>
<proteinExistence type="inferred from homology"/>
<dbReference type="InterPro" id="IPR012796">
    <property type="entry name" value="Lysidine-tRNA-synth_C"/>
</dbReference>
<dbReference type="NCBIfam" id="TIGR02433">
    <property type="entry name" value="lysidine_TilS_C"/>
    <property type="match status" value="1"/>
</dbReference>
<accession>A0ABZ0KVK7</accession>
<dbReference type="Gene3D" id="3.30.465.60">
    <property type="match status" value="1"/>
</dbReference>
<dbReference type="InterPro" id="IPR014729">
    <property type="entry name" value="Rossmann-like_a/b/a_fold"/>
</dbReference>
<dbReference type="RefSeq" id="WP_323692090.1">
    <property type="nucleotide sequence ID" value="NZ_CP116341.1"/>
</dbReference>
<evidence type="ECO:0000256" key="7">
    <source>
        <dbReference type="ARBA" id="ARBA00048539"/>
    </source>
</evidence>
<reference evidence="10 11" key="1">
    <citation type="submission" date="2023-01" db="EMBL/GenBank/DDBJ databases">
        <title>Sporosarcina sp. nov., isolated from Korean tranditional fermented seafood 'Jeotgal'.</title>
        <authorList>
            <person name="Yang A.-I."/>
        </authorList>
    </citation>
    <scope>NUCLEOTIDE SEQUENCE [LARGE SCALE GENOMIC DNA]</scope>
    <source>
        <strain evidence="10 11">B2O-1</strain>
    </source>
</reference>
<comment type="subcellular location">
    <subcellularLocation>
        <location evidence="1 8">Cytoplasm</location>
    </subcellularLocation>
</comment>
<dbReference type="InterPro" id="IPR012094">
    <property type="entry name" value="tRNA_Ile_lys_synt"/>
</dbReference>
<keyword evidence="6 8" id="KW-0067">ATP-binding</keyword>
<feature type="binding site" evidence="8">
    <location>
        <begin position="30"/>
        <end position="35"/>
    </location>
    <ligand>
        <name>ATP</name>
        <dbReference type="ChEBI" id="CHEBI:30616"/>
    </ligand>
</feature>
<dbReference type="NCBIfam" id="TIGR02432">
    <property type="entry name" value="lysidine_TilS_N"/>
    <property type="match status" value="1"/>
</dbReference>
<name>A0ABZ0KVK7_9BACL</name>
<evidence type="ECO:0000256" key="1">
    <source>
        <dbReference type="ARBA" id="ARBA00004496"/>
    </source>
</evidence>
<comment type="function">
    <text evidence="8">Ligates lysine onto the cytidine present at position 34 of the AUA codon-specific tRNA(Ile) that contains the anticodon CAU, in an ATP-dependent manner. Cytidine is converted to lysidine, thus changing the amino acid specificity of the tRNA from methionine to isoleucine.</text>
</comment>
<keyword evidence="4 8" id="KW-0819">tRNA processing</keyword>
<dbReference type="Gene3D" id="3.40.50.620">
    <property type="entry name" value="HUPs"/>
    <property type="match status" value="1"/>
</dbReference>
<evidence type="ECO:0000259" key="9">
    <source>
        <dbReference type="SMART" id="SM00977"/>
    </source>
</evidence>
<evidence type="ECO:0000256" key="6">
    <source>
        <dbReference type="ARBA" id="ARBA00022840"/>
    </source>
</evidence>
<evidence type="ECO:0000313" key="10">
    <source>
        <dbReference type="EMBL" id="WOV84441.1"/>
    </source>
</evidence>
<dbReference type="SUPFAM" id="SSF52402">
    <property type="entry name" value="Adenine nucleotide alpha hydrolases-like"/>
    <property type="match status" value="1"/>
</dbReference>
<dbReference type="GO" id="GO:0032267">
    <property type="term" value="F:tRNA(Ile)-lysidine synthase activity"/>
    <property type="evidence" value="ECO:0007669"/>
    <property type="project" value="UniProtKB-EC"/>
</dbReference>
<comment type="similarity">
    <text evidence="8">Belongs to the tRNA(Ile)-lysidine synthase family.</text>
</comment>
<dbReference type="InterPro" id="IPR011063">
    <property type="entry name" value="TilS/TtcA_N"/>
</dbReference>
<dbReference type="HAMAP" id="MF_01161">
    <property type="entry name" value="tRNA_Ile_lys_synt"/>
    <property type="match status" value="1"/>
</dbReference>
<keyword evidence="11" id="KW-1185">Reference proteome</keyword>
<evidence type="ECO:0000256" key="3">
    <source>
        <dbReference type="ARBA" id="ARBA00022598"/>
    </source>
</evidence>
<dbReference type="SUPFAM" id="SSF82829">
    <property type="entry name" value="MesJ substrate recognition domain-like"/>
    <property type="match status" value="1"/>
</dbReference>
<dbReference type="SMART" id="SM00977">
    <property type="entry name" value="TilS_C"/>
    <property type="match status" value="1"/>
</dbReference>
<evidence type="ECO:0000256" key="5">
    <source>
        <dbReference type="ARBA" id="ARBA00022741"/>
    </source>
</evidence>
<dbReference type="Pfam" id="PF11734">
    <property type="entry name" value="TilS_C"/>
    <property type="match status" value="1"/>
</dbReference>
<feature type="domain" description="Lysidine-tRNA(Ile) synthetase C-terminal" evidence="9">
    <location>
        <begin position="388"/>
        <end position="462"/>
    </location>
</feature>
<dbReference type="PANTHER" id="PTHR43033:SF1">
    <property type="entry name" value="TRNA(ILE)-LYSIDINE SYNTHASE-RELATED"/>
    <property type="match status" value="1"/>
</dbReference>
<dbReference type="Pfam" id="PF01171">
    <property type="entry name" value="ATP_bind_3"/>
    <property type="match status" value="1"/>
</dbReference>
<dbReference type="CDD" id="cd01992">
    <property type="entry name" value="TilS_N"/>
    <property type="match status" value="1"/>
</dbReference>
<dbReference type="InterPro" id="IPR012795">
    <property type="entry name" value="tRNA_Ile_lys_synt_N"/>
</dbReference>
<evidence type="ECO:0000313" key="11">
    <source>
        <dbReference type="Proteomes" id="UP001303532"/>
    </source>
</evidence>
<dbReference type="PANTHER" id="PTHR43033">
    <property type="entry name" value="TRNA(ILE)-LYSIDINE SYNTHASE-RELATED"/>
    <property type="match status" value="1"/>
</dbReference>
<gene>
    <name evidence="8 10" type="primary">tilS</name>
    <name evidence="10" type="ORF">PGH26_00405</name>
</gene>
<comment type="domain">
    <text evidence="8">The N-terminal region contains the highly conserved SGGXDS motif, predicted to be a P-loop motif involved in ATP binding.</text>
</comment>
<evidence type="ECO:0000256" key="8">
    <source>
        <dbReference type="HAMAP-Rule" id="MF_01161"/>
    </source>
</evidence>
<dbReference type="Proteomes" id="UP001303532">
    <property type="component" value="Chromosome"/>
</dbReference>
<comment type="catalytic activity">
    <reaction evidence="7 8">
        <text>cytidine(34) in tRNA(Ile2) + L-lysine + ATP = lysidine(34) in tRNA(Ile2) + AMP + diphosphate + H(+)</text>
        <dbReference type="Rhea" id="RHEA:43744"/>
        <dbReference type="Rhea" id="RHEA-COMP:10625"/>
        <dbReference type="Rhea" id="RHEA-COMP:10670"/>
        <dbReference type="ChEBI" id="CHEBI:15378"/>
        <dbReference type="ChEBI" id="CHEBI:30616"/>
        <dbReference type="ChEBI" id="CHEBI:32551"/>
        <dbReference type="ChEBI" id="CHEBI:33019"/>
        <dbReference type="ChEBI" id="CHEBI:82748"/>
        <dbReference type="ChEBI" id="CHEBI:83665"/>
        <dbReference type="ChEBI" id="CHEBI:456215"/>
        <dbReference type="EC" id="6.3.4.19"/>
    </reaction>
</comment>
<keyword evidence="3 8" id="KW-0436">Ligase</keyword>
<dbReference type="EC" id="6.3.4.19" evidence="8"/>